<dbReference type="PANTHER" id="PTHR42681">
    <property type="entry name" value="MALONYL-COA-ACYL CARRIER PROTEIN TRANSACYLASE, MITOCHONDRIAL"/>
    <property type="match status" value="1"/>
</dbReference>
<dbReference type="InterPro" id="IPR014179">
    <property type="entry name" value="PfaD-like_TIM-barrel"/>
</dbReference>
<dbReference type="GO" id="GO:0004314">
    <property type="term" value="F:[acyl-carrier-protein] S-malonyltransferase activity"/>
    <property type="evidence" value="ECO:0007669"/>
    <property type="project" value="UniProtKB-EC"/>
</dbReference>
<dbReference type="Gene3D" id="3.20.20.70">
    <property type="entry name" value="Aldolase class I"/>
    <property type="match status" value="1"/>
</dbReference>
<keyword evidence="3" id="KW-0012">Acyltransferase</keyword>
<organism evidence="7">
    <name type="scientific">Herpetosiphon sp. B060</name>
    <dbReference type="NCBI Taxonomy" id="2002978"/>
    <lineage>
        <taxon>Bacteria</taxon>
        <taxon>Bacillati</taxon>
        <taxon>Chloroflexota</taxon>
        <taxon>Chloroflexia</taxon>
        <taxon>Herpetosiphonales</taxon>
        <taxon>Herpetosiphonaceae</taxon>
        <taxon>Herpetosiphon</taxon>
    </lineage>
</organism>
<dbReference type="InterPro" id="IPR013785">
    <property type="entry name" value="Aldolase_TIM"/>
</dbReference>
<evidence type="ECO:0000256" key="4">
    <source>
        <dbReference type="ARBA" id="ARBA00048462"/>
    </source>
</evidence>
<dbReference type="EC" id="2.3.1.39" evidence="1"/>
<dbReference type="InterPro" id="IPR016035">
    <property type="entry name" value="Acyl_Trfase/lysoPLipase"/>
</dbReference>
<dbReference type="GO" id="GO:0006633">
    <property type="term" value="P:fatty acid biosynthetic process"/>
    <property type="evidence" value="ECO:0007669"/>
    <property type="project" value="TreeGrafter"/>
</dbReference>
<dbReference type="EMBL" id="KX765816">
    <property type="protein sequence ID" value="ARR97034.1"/>
    <property type="molecule type" value="Genomic_DNA"/>
</dbReference>
<feature type="compositionally biased region" description="Pro residues" evidence="5">
    <location>
        <begin position="294"/>
        <end position="310"/>
    </location>
</feature>
<evidence type="ECO:0000259" key="6">
    <source>
        <dbReference type="SMART" id="SM00827"/>
    </source>
</evidence>
<dbReference type="InterPro" id="IPR050858">
    <property type="entry name" value="Mal-CoA-ACP_Trans/PKS_FabD"/>
</dbReference>
<keyword evidence="2" id="KW-0808">Transferase</keyword>
<evidence type="ECO:0000256" key="1">
    <source>
        <dbReference type="ARBA" id="ARBA00013258"/>
    </source>
</evidence>
<dbReference type="InterPro" id="IPR004410">
    <property type="entry name" value="Malonyl_CoA-ACP_transAc_FabD"/>
</dbReference>
<dbReference type="InterPro" id="IPR016036">
    <property type="entry name" value="Malonyl_transacylase_ACP-bd"/>
</dbReference>
<dbReference type="Pfam" id="PF00698">
    <property type="entry name" value="Acyl_transf_1"/>
    <property type="match status" value="1"/>
</dbReference>
<dbReference type="InterPro" id="IPR049489">
    <property type="entry name" value="FabD-like_helical_ins"/>
</dbReference>
<evidence type="ECO:0000313" key="7">
    <source>
        <dbReference type="EMBL" id="ARR97034.1"/>
    </source>
</evidence>
<dbReference type="Gene3D" id="3.30.70.250">
    <property type="entry name" value="Malonyl-CoA ACP transacylase, ACP-binding"/>
    <property type="match status" value="1"/>
</dbReference>
<protein>
    <recommendedName>
        <fullName evidence="1">[acyl-carrier-protein] S-malonyltransferase</fullName>
        <ecNumber evidence="1">2.3.1.39</ecNumber>
    </recommendedName>
</protein>
<dbReference type="NCBIfam" id="TIGR00128">
    <property type="entry name" value="fabD"/>
    <property type="match status" value="1"/>
</dbReference>
<feature type="domain" description="Malonyl-CoA:ACP transacylase (MAT)" evidence="6">
    <location>
        <begin position="7"/>
        <end position="322"/>
    </location>
</feature>
<evidence type="ECO:0000256" key="2">
    <source>
        <dbReference type="ARBA" id="ARBA00022679"/>
    </source>
</evidence>
<comment type="catalytic activity">
    <reaction evidence="4">
        <text>holo-[ACP] + malonyl-CoA = malonyl-[ACP] + CoA</text>
        <dbReference type="Rhea" id="RHEA:41792"/>
        <dbReference type="Rhea" id="RHEA-COMP:9623"/>
        <dbReference type="Rhea" id="RHEA-COMP:9685"/>
        <dbReference type="ChEBI" id="CHEBI:57287"/>
        <dbReference type="ChEBI" id="CHEBI:57384"/>
        <dbReference type="ChEBI" id="CHEBI:64479"/>
        <dbReference type="ChEBI" id="CHEBI:78449"/>
        <dbReference type="EC" id="2.3.1.39"/>
    </reaction>
</comment>
<dbReference type="NCBIfam" id="TIGR02814">
    <property type="entry name" value="pfaD_fam"/>
    <property type="match status" value="1"/>
</dbReference>
<dbReference type="GO" id="GO:0005829">
    <property type="term" value="C:cytosol"/>
    <property type="evidence" value="ECO:0007669"/>
    <property type="project" value="TreeGrafter"/>
</dbReference>
<feature type="region of interest" description="Disordered" evidence="5">
    <location>
        <begin position="283"/>
        <end position="320"/>
    </location>
</feature>
<dbReference type="SUPFAM" id="SSF55048">
    <property type="entry name" value="Probable ACP-binding domain of malonyl-CoA ACP transacylase"/>
    <property type="match status" value="1"/>
</dbReference>
<evidence type="ECO:0000256" key="5">
    <source>
        <dbReference type="SAM" id="MobiDB-lite"/>
    </source>
</evidence>
<dbReference type="SUPFAM" id="SSF51395">
    <property type="entry name" value="FMN-linked oxidoreductases"/>
    <property type="match status" value="1"/>
</dbReference>
<dbReference type="InterPro" id="IPR001227">
    <property type="entry name" value="Ac_transferase_dom_sf"/>
</dbReference>
<proteinExistence type="predicted"/>
<dbReference type="SUPFAM" id="SSF52151">
    <property type="entry name" value="FabD/lysophospholipase-like"/>
    <property type="match status" value="1"/>
</dbReference>
<name>A0A2Z2H198_9CHLR</name>
<dbReference type="InterPro" id="IPR014043">
    <property type="entry name" value="Acyl_transferase_dom"/>
</dbReference>
<dbReference type="Gene3D" id="3.40.366.10">
    <property type="entry name" value="Malonyl-Coenzyme A Acyl Carrier Protein, domain 2"/>
    <property type="match status" value="1"/>
</dbReference>
<dbReference type="PANTHER" id="PTHR42681:SF1">
    <property type="entry name" value="MALONYL-COA-ACYL CARRIER PROTEIN TRANSACYLASE, MITOCHONDRIAL"/>
    <property type="match status" value="1"/>
</dbReference>
<dbReference type="SMART" id="SM00827">
    <property type="entry name" value="PKS_AT"/>
    <property type="match status" value="1"/>
</dbReference>
<dbReference type="Pfam" id="PF21607">
    <property type="entry name" value="FabD_helical_ins"/>
    <property type="match status" value="1"/>
</dbReference>
<evidence type="ECO:0000256" key="3">
    <source>
        <dbReference type="ARBA" id="ARBA00023315"/>
    </source>
</evidence>
<accession>A0A2Z2H198</accession>
<reference evidence="7" key="1">
    <citation type="journal article" date="2016" name="Angew. Chem. Int. Ed. Engl.">
        <title>Discovery of a Mosaic-Like Biosynthetic Assembly Line with a Decarboxylative Off-Loading Mechanism through a Combination of Genome Mining and Imaging.</title>
        <authorList>
            <person name="Mir Mohseni M."/>
            <person name="Hoever T."/>
            <person name="Barra L."/>
            <person name="Kaiser M."/>
            <person name="Dorrestein P.C."/>
            <person name="Dickschat J.S."/>
            <person name="Schaeberle T.F."/>
        </authorList>
    </citation>
    <scope>NUCLEOTIDE SEQUENCE</scope>
    <source>
        <strain evidence="7">B060</strain>
    </source>
</reference>
<dbReference type="AlphaFoldDB" id="A0A2Z2H198"/>
<sequence>MLMRAFIFPGQGSQKQGMGEDLFEAFPELTDQASQILGYSIRELCLRDPQRQLAQTQYTQPALYVICVLSYLAEVSRGIRPDFVAGHSVGEYSALFAADVFDFETGLRLVQKRGELMAKAQNGGMAAVGGLSEAQIRSILNQHQLYSLDIANLNAPTQVVLSGPNDDIIAAQAVFEAAQAQLYIKLNVSGAFHSRYMNKSRDEFGTFIASMQFAEPRIPVIANLDANPYTASTIKRNLVEQITHSVRWVESIEYLLHAGVNEFKEIGPGTVLTKLNQRITANQAATPTVSTTPTPQPLPNKPATPTPPTQPTLNGSPTLRAINPLSLGSEAFRRAYGVKYAYAAGGMHHGIASIAMIERLAQAKIMSFFGTGGLALSEIEQALQQLQQRLGTAPYGVNLLWADMQNPEHEAQVFACLERYSIHHIEVAGYLDVTPALLRFRAKGLTQHADGSINSTRTIMAKITRPEIAEVFLSPPTTEQIQGLVAAKLLTSQQAQYVASLPIADDICVEADSGGTTGLGSAYALLPTIIQLRDRAQGAVRIGGAGGIGTPAAAAAAFMLGADFILTGSINQCTVEAKTSNAAKELLQDVNPQDTIHIPNIDLLSPGSKTQVLKKGVFFHVRANRLYDISRFYENLEQLDQTVRQQIEEKYFKRTLADIWRELCTTTASQIIERAERNPRQKLALTFKWYFDQSIQWAIHGDLSRKVDFQIACGPALGAFNQWVKGTPLERWQARHVDTIADSLMHGTADYLNQRMHILHHQ</sequence>